<protein>
    <recommendedName>
        <fullName evidence="2">Anti-sigma-W factor RsiW</fullName>
    </recommendedName>
</protein>
<dbReference type="AlphaFoldDB" id="A0A1I5TTV7"/>
<keyword evidence="3" id="KW-0812">Transmembrane</keyword>
<name>A0A1I5TTV7_9BACI</name>
<feature type="transmembrane region" description="Helical" evidence="3">
    <location>
        <begin position="82"/>
        <end position="102"/>
    </location>
</feature>
<dbReference type="STRING" id="1884432.SAMN05518683_11191"/>
<sequence length="221" mass="25331">MTCKHLNNQNLAAYVLGEISDQEAKSIQEHLSNCPDCRSRVDEWYDLVSVNDFQKPSEATRRQVFAKTIEQNQKRRRESKKIRTGVSVAVVLSILLTILPLLNTEKQMADPVSSPSFIHNPETAFYTSATSAHSDLRGYMWVNDHTEEMYIFVEGMTKDSPRAEVHTKEHNVLRLGRMVSDKQTGRLYRRKSISDPPEFLVVKSGEGEYVKILPLTFSKQR</sequence>
<keyword evidence="5" id="KW-0863">Zinc-finger</keyword>
<dbReference type="InterPro" id="IPR027383">
    <property type="entry name" value="Znf_put"/>
</dbReference>
<evidence type="ECO:0000256" key="3">
    <source>
        <dbReference type="SAM" id="Phobius"/>
    </source>
</evidence>
<evidence type="ECO:0000256" key="1">
    <source>
        <dbReference type="ARBA" id="ARBA00024353"/>
    </source>
</evidence>
<keyword evidence="3" id="KW-0472">Membrane</keyword>
<keyword evidence="3" id="KW-1133">Transmembrane helix</keyword>
<proteinExistence type="inferred from homology"/>
<dbReference type="InterPro" id="IPR041916">
    <property type="entry name" value="Anti_sigma_zinc_sf"/>
</dbReference>
<dbReference type="Proteomes" id="UP000198892">
    <property type="component" value="Unassembled WGS sequence"/>
</dbReference>
<accession>A0A1I5TTV7</accession>
<dbReference type="EMBL" id="FOXD01000011">
    <property type="protein sequence ID" value="SFP86502.1"/>
    <property type="molecule type" value="Genomic_DNA"/>
</dbReference>
<keyword evidence="5" id="KW-0862">Zinc</keyword>
<organism evidence="5 6">
    <name type="scientific">Salibacterium halotolerans</name>
    <dbReference type="NCBI Taxonomy" id="1884432"/>
    <lineage>
        <taxon>Bacteria</taxon>
        <taxon>Bacillati</taxon>
        <taxon>Bacillota</taxon>
        <taxon>Bacilli</taxon>
        <taxon>Bacillales</taxon>
        <taxon>Bacillaceae</taxon>
    </lineage>
</organism>
<keyword evidence="5" id="KW-0479">Metal-binding</keyword>
<reference evidence="6" key="1">
    <citation type="submission" date="2016-10" db="EMBL/GenBank/DDBJ databases">
        <authorList>
            <person name="Varghese N."/>
            <person name="Submissions S."/>
        </authorList>
    </citation>
    <scope>NUCLEOTIDE SEQUENCE [LARGE SCALE GENOMIC DNA]</scope>
    <source>
        <strain evidence="6">S7</strain>
    </source>
</reference>
<dbReference type="RefSeq" id="WP_170841103.1">
    <property type="nucleotide sequence ID" value="NZ_FOXD01000011.1"/>
</dbReference>
<evidence type="ECO:0000259" key="4">
    <source>
        <dbReference type="Pfam" id="PF13490"/>
    </source>
</evidence>
<dbReference type="Gene3D" id="1.10.10.1320">
    <property type="entry name" value="Anti-sigma factor, zinc-finger domain"/>
    <property type="match status" value="1"/>
</dbReference>
<dbReference type="GO" id="GO:0008270">
    <property type="term" value="F:zinc ion binding"/>
    <property type="evidence" value="ECO:0007669"/>
    <property type="project" value="UniProtKB-KW"/>
</dbReference>
<feature type="domain" description="Putative zinc-finger" evidence="4">
    <location>
        <begin position="10"/>
        <end position="38"/>
    </location>
</feature>
<dbReference type="Pfam" id="PF13490">
    <property type="entry name" value="zf-HC2"/>
    <property type="match status" value="1"/>
</dbReference>
<evidence type="ECO:0000313" key="5">
    <source>
        <dbReference type="EMBL" id="SFP86502.1"/>
    </source>
</evidence>
<evidence type="ECO:0000313" key="6">
    <source>
        <dbReference type="Proteomes" id="UP000198892"/>
    </source>
</evidence>
<keyword evidence="6" id="KW-1185">Reference proteome</keyword>
<evidence type="ECO:0000256" key="2">
    <source>
        <dbReference type="ARBA" id="ARBA00024438"/>
    </source>
</evidence>
<comment type="similarity">
    <text evidence="1">Belongs to the zinc-associated anti-sigma factor (ZAS) superfamily. Anti-sigma-W factor family.</text>
</comment>
<gene>
    <name evidence="5" type="ORF">SAMN05518683_11191</name>
</gene>